<dbReference type="InterPro" id="IPR036890">
    <property type="entry name" value="HATPase_C_sf"/>
</dbReference>
<organism evidence="15 16">
    <name type="scientific">Paenibacillus glycanilyticus</name>
    <dbReference type="NCBI Taxonomy" id="126569"/>
    <lineage>
        <taxon>Bacteria</taxon>
        <taxon>Bacillati</taxon>
        <taxon>Bacillota</taxon>
        <taxon>Bacilli</taxon>
        <taxon>Bacillales</taxon>
        <taxon>Paenibacillaceae</taxon>
        <taxon>Paenibacillus</taxon>
    </lineage>
</organism>
<keyword evidence="9" id="KW-0067">ATP-binding</keyword>
<evidence type="ECO:0000256" key="2">
    <source>
        <dbReference type="ARBA" id="ARBA00004651"/>
    </source>
</evidence>
<dbReference type="Pfam" id="PF02518">
    <property type="entry name" value="HATPase_c"/>
    <property type="match status" value="1"/>
</dbReference>
<dbReference type="Pfam" id="PF02743">
    <property type="entry name" value="dCache_1"/>
    <property type="match status" value="1"/>
</dbReference>
<sequence>MFKFGGAAHPAKRPYREEGGGWFRRLLRRIAIPRQWLIAYVVLIVIPAAVILYGYYERSSTILKNEVMRTMQLTLEQAGSNLSYRLEHIEEISDAAFMNNKLHEYLSVSDTDQLIATQLEVIEDLRNLVESVQSNSDVFRVRLFVDKSKIYAGEKVNFFSLDSLMNDPWYNDIIAGNGGIVWSGIYEQSYLEAGNVDVLSAARMLRDPNHYDQISGVMMIDVKEKMVSDLLSTLEFSSGTQVYLVDSEGTIIDHPDRARVGTRIDEEMVKRLNASKDSGGHAFRLSNNSDEVMFTTVSPTNWKLVAQSNGGQLSPQAVKMTQRSSITSLLEYFALFTLLPFVLLAIIVRGMSQRVRKVINVIRREGTADSLDELTVLSNSDFLALERSVDHLILRVRTLVEEKYLAEIHEREAQLQALQAQINPHFLYNTLDMINWNAIGKGAKDISQMIDSLAKYFRLSLNKGKSIVSVEDEVKLAEVYLNIQQNRFPNTFDFRIEVEPPIANCQIPKLILQPIVENALLHGIRKMRNKRGLITILVMEEDGDLIIAISDNGIGMEEERARQLLRAAPLPEEKTDSSGSSYGLFNVNERIKLYAGDMYGLAIDSQPGMGTTVTIRLRSEYPPDLSQ</sequence>
<evidence type="ECO:0000256" key="3">
    <source>
        <dbReference type="ARBA" id="ARBA00012438"/>
    </source>
</evidence>
<evidence type="ECO:0000256" key="9">
    <source>
        <dbReference type="ARBA" id="ARBA00022840"/>
    </source>
</evidence>
<evidence type="ECO:0000256" key="4">
    <source>
        <dbReference type="ARBA" id="ARBA00022475"/>
    </source>
</evidence>
<dbReference type="Pfam" id="PF06580">
    <property type="entry name" value="His_kinase"/>
    <property type="match status" value="1"/>
</dbReference>
<dbReference type="InterPro" id="IPR005467">
    <property type="entry name" value="His_kinase_dom"/>
</dbReference>
<dbReference type="PANTHER" id="PTHR34220:SF7">
    <property type="entry name" value="SENSOR HISTIDINE KINASE YPDA"/>
    <property type="match status" value="1"/>
</dbReference>
<evidence type="ECO:0000256" key="1">
    <source>
        <dbReference type="ARBA" id="ARBA00000085"/>
    </source>
</evidence>
<comment type="catalytic activity">
    <reaction evidence="1">
        <text>ATP + protein L-histidine = ADP + protein N-phospho-L-histidine.</text>
        <dbReference type="EC" id="2.7.13.3"/>
    </reaction>
</comment>
<dbReference type="InterPro" id="IPR010559">
    <property type="entry name" value="Sig_transdc_His_kin_internal"/>
</dbReference>
<keyword evidence="4" id="KW-1003">Cell membrane</keyword>
<dbReference type="InterPro" id="IPR004358">
    <property type="entry name" value="Sig_transdc_His_kin-like_C"/>
</dbReference>
<name>A0ABQ6GAN3_9BACL</name>
<keyword evidence="7" id="KW-0547">Nucleotide-binding</keyword>
<comment type="caution">
    <text evidence="15">The sequence shown here is derived from an EMBL/GenBank/DDBJ whole genome shotgun (WGS) entry which is preliminary data.</text>
</comment>
<evidence type="ECO:0000256" key="11">
    <source>
        <dbReference type="ARBA" id="ARBA00023012"/>
    </source>
</evidence>
<dbReference type="PRINTS" id="PR00344">
    <property type="entry name" value="BCTRLSENSOR"/>
</dbReference>
<evidence type="ECO:0000256" key="10">
    <source>
        <dbReference type="ARBA" id="ARBA00022989"/>
    </source>
</evidence>
<keyword evidence="5" id="KW-0808">Transferase</keyword>
<dbReference type="InterPro" id="IPR033479">
    <property type="entry name" value="dCache_1"/>
</dbReference>
<dbReference type="GO" id="GO:0016301">
    <property type="term" value="F:kinase activity"/>
    <property type="evidence" value="ECO:0007669"/>
    <property type="project" value="UniProtKB-KW"/>
</dbReference>
<reference evidence="15 16" key="1">
    <citation type="submission" date="2023-03" db="EMBL/GenBank/DDBJ databases">
        <title>Draft genome sequence of the bacteria which degrade cell wall of Tricholomamatutake.</title>
        <authorList>
            <person name="Konishi Y."/>
            <person name="Fukuta Y."/>
            <person name="Shirasaka N."/>
        </authorList>
    </citation>
    <scope>NUCLEOTIDE SEQUENCE [LARGE SCALE GENOMIC DNA]</scope>
    <source>
        <strain evidence="16">mu1</strain>
    </source>
</reference>
<dbReference type="EMBL" id="BSSQ01000001">
    <property type="protein sequence ID" value="GLX66112.1"/>
    <property type="molecule type" value="Genomic_DNA"/>
</dbReference>
<dbReference type="EC" id="2.7.13.3" evidence="3"/>
<dbReference type="InterPro" id="IPR050640">
    <property type="entry name" value="Bact_2-comp_sensor_kinase"/>
</dbReference>
<feature type="domain" description="Histidine kinase" evidence="14">
    <location>
        <begin position="512"/>
        <end position="621"/>
    </location>
</feature>
<evidence type="ECO:0000313" key="16">
    <source>
        <dbReference type="Proteomes" id="UP001157114"/>
    </source>
</evidence>
<dbReference type="Proteomes" id="UP001157114">
    <property type="component" value="Unassembled WGS sequence"/>
</dbReference>
<evidence type="ECO:0000256" key="12">
    <source>
        <dbReference type="ARBA" id="ARBA00023136"/>
    </source>
</evidence>
<keyword evidence="16" id="KW-1185">Reference proteome</keyword>
<accession>A0ABQ6GAN3</accession>
<evidence type="ECO:0000256" key="6">
    <source>
        <dbReference type="ARBA" id="ARBA00022692"/>
    </source>
</evidence>
<keyword evidence="10 13" id="KW-1133">Transmembrane helix</keyword>
<dbReference type="PROSITE" id="PS50109">
    <property type="entry name" value="HIS_KIN"/>
    <property type="match status" value="1"/>
</dbReference>
<gene>
    <name evidence="15" type="ORF">MU1_04560</name>
</gene>
<dbReference type="PANTHER" id="PTHR34220">
    <property type="entry name" value="SENSOR HISTIDINE KINASE YPDA"/>
    <property type="match status" value="1"/>
</dbReference>
<evidence type="ECO:0000313" key="15">
    <source>
        <dbReference type="EMBL" id="GLX66112.1"/>
    </source>
</evidence>
<keyword evidence="6 13" id="KW-0812">Transmembrane</keyword>
<dbReference type="Gene3D" id="3.30.450.20">
    <property type="entry name" value="PAS domain"/>
    <property type="match status" value="2"/>
</dbReference>
<dbReference type="Gene3D" id="3.30.565.10">
    <property type="entry name" value="Histidine kinase-like ATPase, C-terminal domain"/>
    <property type="match status" value="1"/>
</dbReference>
<evidence type="ECO:0000256" key="5">
    <source>
        <dbReference type="ARBA" id="ARBA00022679"/>
    </source>
</evidence>
<proteinExistence type="predicted"/>
<evidence type="ECO:0000256" key="13">
    <source>
        <dbReference type="SAM" id="Phobius"/>
    </source>
</evidence>
<dbReference type="InterPro" id="IPR003594">
    <property type="entry name" value="HATPase_dom"/>
</dbReference>
<evidence type="ECO:0000256" key="7">
    <source>
        <dbReference type="ARBA" id="ARBA00022741"/>
    </source>
</evidence>
<dbReference type="SUPFAM" id="SSF55874">
    <property type="entry name" value="ATPase domain of HSP90 chaperone/DNA topoisomerase II/histidine kinase"/>
    <property type="match status" value="1"/>
</dbReference>
<keyword evidence="8 15" id="KW-0418">Kinase</keyword>
<protein>
    <recommendedName>
        <fullName evidence="3">histidine kinase</fullName>
        <ecNumber evidence="3">2.7.13.3</ecNumber>
    </recommendedName>
</protein>
<feature type="transmembrane region" description="Helical" evidence="13">
    <location>
        <begin position="37"/>
        <end position="56"/>
    </location>
</feature>
<evidence type="ECO:0000259" key="14">
    <source>
        <dbReference type="PROSITE" id="PS50109"/>
    </source>
</evidence>
<keyword evidence="12 13" id="KW-0472">Membrane</keyword>
<evidence type="ECO:0000256" key="8">
    <source>
        <dbReference type="ARBA" id="ARBA00022777"/>
    </source>
</evidence>
<feature type="transmembrane region" description="Helical" evidence="13">
    <location>
        <begin position="329"/>
        <end position="348"/>
    </location>
</feature>
<dbReference type="SMART" id="SM00387">
    <property type="entry name" value="HATPase_c"/>
    <property type="match status" value="1"/>
</dbReference>
<keyword evidence="11" id="KW-0902">Two-component regulatory system</keyword>
<comment type="subcellular location">
    <subcellularLocation>
        <location evidence="2">Cell membrane</location>
        <topology evidence="2">Multi-pass membrane protein</topology>
    </subcellularLocation>
</comment>
<dbReference type="RefSeq" id="WP_284236787.1">
    <property type="nucleotide sequence ID" value="NZ_BSSQ01000001.1"/>
</dbReference>